<reference evidence="2" key="1">
    <citation type="journal article" date="2023" name="PhytoFront">
        <title>Draft Genome Resources of Seven Strains of Tilletia horrida, Causal Agent of Kernel Smut of Rice.</title>
        <authorList>
            <person name="Khanal S."/>
            <person name="Antony Babu S."/>
            <person name="Zhou X.G."/>
        </authorList>
    </citation>
    <scope>NUCLEOTIDE SEQUENCE</scope>
    <source>
        <strain evidence="2">TX3</strain>
    </source>
</reference>
<protein>
    <submittedName>
        <fullName evidence="2">Uncharacterized protein</fullName>
    </submittedName>
</protein>
<feature type="region of interest" description="Disordered" evidence="1">
    <location>
        <begin position="535"/>
        <end position="592"/>
    </location>
</feature>
<organism evidence="2 3">
    <name type="scientific">Tilletia horrida</name>
    <dbReference type="NCBI Taxonomy" id="155126"/>
    <lineage>
        <taxon>Eukaryota</taxon>
        <taxon>Fungi</taxon>
        <taxon>Dikarya</taxon>
        <taxon>Basidiomycota</taxon>
        <taxon>Ustilaginomycotina</taxon>
        <taxon>Exobasidiomycetes</taxon>
        <taxon>Tilletiales</taxon>
        <taxon>Tilletiaceae</taxon>
        <taxon>Tilletia</taxon>
    </lineage>
</organism>
<feature type="region of interest" description="Disordered" evidence="1">
    <location>
        <begin position="448"/>
        <end position="480"/>
    </location>
</feature>
<feature type="compositionally biased region" description="Polar residues" evidence="1">
    <location>
        <begin position="23"/>
        <end position="42"/>
    </location>
</feature>
<feature type="compositionally biased region" description="Polar residues" evidence="1">
    <location>
        <begin position="448"/>
        <end position="457"/>
    </location>
</feature>
<gene>
    <name evidence="2" type="ORF">OC842_006718</name>
</gene>
<feature type="compositionally biased region" description="Acidic residues" evidence="1">
    <location>
        <begin position="48"/>
        <end position="57"/>
    </location>
</feature>
<keyword evidence="3" id="KW-1185">Reference proteome</keyword>
<evidence type="ECO:0000313" key="3">
    <source>
        <dbReference type="Proteomes" id="UP001176521"/>
    </source>
</evidence>
<name>A0AAN6G7P0_9BASI</name>
<feature type="compositionally biased region" description="Basic and acidic residues" evidence="1">
    <location>
        <begin position="58"/>
        <end position="67"/>
    </location>
</feature>
<accession>A0AAN6G7P0</accession>
<feature type="compositionally biased region" description="Polar residues" evidence="1">
    <location>
        <begin position="570"/>
        <end position="592"/>
    </location>
</feature>
<dbReference type="PANTHER" id="PTHR48125">
    <property type="entry name" value="LP07818P1"/>
    <property type="match status" value="1"/>
</dbReference>
<dbReference type="PANTHER" id="PTHR48125:SF10">
    <property type="entry name" value="OS12G0136300 PROTEIN"/>
    <property type="match status" value="1"/>
</dbReference>
<feature type="compositionally biased region" description="Acidic residues" evidence="1">
    <location>
        <begin position="325"/>
        <end position="345"/>
    </location>
</feature>
<feature type="compositionally biased region" description="Polar residues" evidence="1">
    <location>
        <begin position="349"/>
        <end position="371"/>
    </location>
</feature>
<feature type="compositionally biased region" description="Low complexity" evidence="1">
    <location>
        <begin position="458"/>
        <end position="472"/>
    </location>
</feature>
<sequence>MPRETPAQTPAPATPAAPHPSGFSASGQGFSRSRLDSSTGSLVGQEDFSQDDADEAAYAEHDDDHSIATRPPSRLSSRLSSTAAAEIDGISIEALMQHPFVKDLISRLAARDQSFERLSQDVISKHPYVRSLLTHIADLSQKLLAVTSSDVPPTQARRAPEEPSTPSSSHTTGSGPADTRAQPSNTQADIHLRRFYYRYSAKTHYGVKSMAAIPIKDCIFTIDTGRVISKERFQTMKETAQLEVKGMHKLPAVASPYKNKTLGYYNKFAKPLVKASVKTMLKEFPELASKGDWKARGVIDYCLRLHRKPNPLYTPRPSSKGLPDGVEDEDDDEDDDEEDDEEDAGEANFSISSQPQRSTVPNSTSRTSADPNPSPPTAAQMASAATASPASASSTPTTATQGGTSVPSAHQPAAREDSYGSLGLSEAAPDYSALAAVLGRPVALLNSASQHAPSTSTSESAQVAAAQPSQQATNGADISGQVPNNSCTQINALVDADTINLDVGRFLCQSRDPEFNMKSKRVTLKRKLRSFEAQQPFSQDDIDSAQGKADSLAATTSSPQKGRRRAGLSASPTKGQHNGSRTPLQTLDPNPE</sequence>
<dbReference type="EMBL" id="JAPDMQ010000653">
    <property type="protein sequence ID" value="KAK0521638.1"/>
    <property type="molecule type" value="Genomic_DNA"/>
</dbReference>
<feature type="compositionally biased region" description="Low complexity" evidence="1">
    <location>
        <begin position="377"/>
        <end position="405"/>
    </location>
</feature>
<feature type="region of interest" description="Disordered" evidence="1">
    <location>
        <begin position="309"/>
        <end position="418"/>
    </location>
</feature>
<dbReference type="AlphaFoldDB" id="A0AAN6G7P0"/>
<proteinExistence type="predicted"/>
<feature type="compositionally biased region" description="Low complexity" evidence="1">
    <location>
        <begin position="68"/>
        <end position="80"/>
    </location>
</feature>
<evidence type="ECO:0000313" key="2">
    <source>
        <dbReference type="EMBL" id="KAK0521638.1"/>
    </source>
</evidence>
<feature type="region of interest" description="Disordered" evidence="1">
    <location>
        <begin position="149"/>
        <end position="185"/>
    </location>
</feature>
<feature type="compositionally biased region" description="Low complexity" evidence="1">
    <location>
        <begin position="162"/>
        <end position="176"/>
    </location>
</feature>
<evidence type="ECO:0000256" key="1">
    <source>
        <dbReference type="SAM" id="MobiDB-lite"/>
    </source>
</evidence>
<dbReference type="Proteomes" id="UP001176521">
    <property type="component" value="Unassembled WGS sequence"/>
</dbReference>
<feature type="compositionally biased region" description="Low complexity" evidence="1">
    <location>
        <begin position="1"/>
        <end position="11"/>
    </location>
</feature>
<feature type="region of interest" description="Disordered" evidence="1">
    <location>
        <begin position="1"/>
        <end position="80"/>
    </location>
</feature>
<comment type="caution">
    <text evidence="2">The sequence shown here is derived from an EMBL/GenBank/DDBJ whole genome shotgun (WGS) entry which is preliminary data.</text>
</comment>